<protein>
    <submittedName>
        <fullName evidence="2">Uncharacterized protein</fullName>
    </submittedName>
</protein>
<evidence type="ECO:0000313" key="2">
    <source>
        <dbReference type="EMBL" id="ORZ35628.1"/>
    </source>
</evidence>
<gene>
    <name evidence="2" type="ORF">BCR44DRAFT_1433876</name>
</gene>
<evidence type="ECO:0000256" key="1">
    <source>
        <dbReference type="SAM" id="Phobius"/>
    </source>
</evidence>
<dbReference type="EMBL" id="MCFL01000021">
    <property type="protein sequence ID" value="ORZ35628.1"/>
    <property type="molecule type" value="Genomic_DNA"/>
</dbReference>
<proteinExistence type="predicted"/>
<keyword evidence="1" id="KW-0812">Transmembrane</keyword>
<organism evidence="2 3">
    <name type="scientific">Catenaria anguillulae PL171</name>
    <dbReference type="NCBI Taxonomy" id="765915"/>
    <lineage>
        <taxon>Eukaryota</taxon>
        <taxon>Fungi</taxon>
        <taxon>Fungi incertae sedis</taxon>
        <taxon>Blastocladiomycota</taxon>
        <taxon>Blastocladiomycetes</taxon>
        <taxon>Blastocladiales</taxon>
        <taxon>Catenariaceae</taxon>
        <taxon>Catenaria</taxon>
    </lineage>
</organism>
<sequence length="204" mass="22888">MNECLPLRRSYCIYILPIRFPLAFLFLRLPIDAALVSSAATFVFILSPSYIGFLLCRTIPHFVLCAFLFHNCRVVDPNPSFLILLLNNTVPVTCGRLAPCVFVSIDDLFIYVTFCSWPINCFSARQPPTLTLAHPLLPWFSLAQGEDAWFPCALKLLNRPQHLPCALTLWLSLAVATQHQRTADRSAVGRNGPIRPARAVCESK</sequence>
<feature type="transmembrane region" description="Helical" evidence="1">
    <location>
        <begin position="12"/>
        <end position="29"/>
    </location>
</feature>
<comment type="caution">
    <text evidence="2">The sequence shown here is derived from an EMBL/GenBank/DDBJ whole genome shotgun (WGS) entry which is preliminary data.</text>
</comment>
<keyword evidence="1" id="KW-1133">Transmembrane helix</keyword>
<name>A0A1Y2HM06_9FUNG</name>
<feature type="transmembrane region" description="Helical" evidence="1">
    <location>
        <begin position="35"/>
        <end position="56"/>
    </location>
</feature>
<keyword evidence="1" id="KW-0472">Membrane</keyword>
<keyword evidence="3" id="KW-1185">Reference proteome</keyword>
<reference evidence="2 3" key="1">
    <citation type="submission" date="2016-07" db="EMBL/GenBank/DDBJ databases">
        <title>Pervasive Adenine N6-methylation of Active Genes in Fungi.</title>
        <authorList>
            <consortium name="DOE Joint Genome Institute"/>
            <person name="Mondo S.J."/>
            <person name="Dannebaum R.O."/>
            <person name="Kuo R.C."/>
            <person name="Labutti K."/>
            <person name="Haridas S."/>
            <person name="Kuo A."/>
            <person name="Salamov A."/>
            <person name="Ahrendt S.R."/>
            <person name="Lipzen A."/>
            <person name="Sullivan W."/>
            <person name="Andreopoulos W.B."/>
            <person name="Clum A."/>
            <person name="Lindquist E."/>
            <person name="Daum C."/>
            <person name="Ramamoorthy G.K."/>
            <person name="Gryganskyi A."/>
            <person name="Culley D."/>
            <person name="Magnuson J.K."/>
            <person name="James T.Y."/>
            <person name="O'Malley M.A."/>
            <person name="Stajich J.E."/>
            <person name="Spatafora J.W."/>
            <person name="Visel A."/>
            <person name="Grigoriev I.V."/>
        </authorList>
    </citation>
    <scope>NUCLEOTIDE SEQUENCE [LARGE SCALE GENOMIC DNA]</scope>
    <source>
        <strain evidence="2 3">PL171</strain>
    </source>
</reference>
<accession>A0A1Y2HM06</accession>
<dbReference type="Proteomes" id="UP000193411">
    <property type="component" value="Unassembled WGS sequence"/>
</dbReference>
<dbReference type="AlphaFoldDB" id="A0A1Y2HM06"/>
<evidence type="ECO:0000313" key="3">
    <source>
        <dbReference type="Proteomes" id="UP000193411"/>
    </source>
</evidence>